<dbReference type="Proteomes" id="UP000694397">
    <property type="component" value="Chromosome 19"/>
</dbReference>
<evidence type="ECO:0000313" key="2">
    <source>
        <dbReference type="Ensembl" id="ENSSFOP00015072875.1"/>
    </source>
</evidence>
<feature type="compositionally biased region" description="Basic and acidic residues" evidence="1">
    <location>
        <begin position="426"/>
        <end position="444"/>
    </location>
</feature>
<organism evidence="2 3">
    <name type="scientific">Scleropages formosus</name>
    <name type="common">Asian bonytongue</name>
    <name type="synonym">Osteoglossum formosum</name>
    <dbReference type="NCBI Taxonomy" id="113540"/>
    <lineage>
        <taxon>Eukaryota</taxon>
        <taxon>Metazoa</taxon>
        <taxon>Chordata</taxon>
        <taxon>Craniata</taxon>
        <taxon>Vertebrata</taxon>
        <taxon>Euteleostomi</taxon>
        <taxon>Actinopterygii</taxon>
        <taxon>Neopterygii</taxon>
        <taxon>Teleostei</taxon>
        <taxon>Osteoglossocephala</taxon>
        <taxon>Osteoglossomorpha</taxon>
        <taxon>Osteoglossiformes</taxon>
        <taxon>Osteoglossidae</taxon>
        <taxon>Scleropages</taxon>
    </lineage>
</organism>
<feature type="region of interest" description="Disordered" evidence="1">
    <location>
        <begin position="1262"/>
        <end position="1319"/>
    </location>
</feature>
<reference evidence="2" key="2">
    <citation type="submission" date="2025-08" db="UniProtKB">
        <authorList>
            <consortium name="Ensembl"/>
        </authorList>
    </citation>
    <scope>IDENTIFICATION</scope>
</reference>
<dbReference type="PANTHER" id="PTHR34757">
    <property type="entry name" value="JUNCTIONAL PROTEIN ASSOCIATED WITH CORONARY ARTERY DISEASE"/>
    <property type="match status" value="1"/>
</dbReference>
<dbReference type="PANTHER" id="PTHR34757:SF1">
    <property type="entry name" value="JUNCTIONAL CADHERIN 5-ASSOCIATED PROTEIN"/>
    <property type="match status" value="1"/>
</dbReference>
<feature type="compositionally biased region" description="Basic and acidic residues" evidence="1">
    <location>
        <begin position="1116"/>
        <end position="1132"/>
    </location>
</feature>
<dbReference type="Pfam" id="PF15351">
    <property type="entry name" value="JCAD"/>
    <property type="match status" value="3"/>
</dbReference>
<feature type="compositionally biased region" description="Polar residues" evidence="1">
    <location>
        <begin position="655"/>
        <end position="667"/>
    </location>
</feature>
<dbReference type="InterPro" id="IPR028221">
    <property type="entry name" value="JCAD"/>
</dbReference>
<name>A0A8C9WF19_SCLFO</name>
<evidence type="ECO:0000256" key="1">
    <source>
        <dbReference type="SAM" id="MobiDB-lite"/>
    </source>
</evidence>
<keyword evidence="3" id="KW-1185">Reference proteome</keyword>
<feature type="region of interest" description="Disordered" evidence="1">
    <location>
        <begin position="113"/>
        <end position="137"/>
    </location>
</feature>
<feature type="region of interest" description="Disordered" evidence="1">
    <location>
        <begin position="416"/>
        <end position="480"/>
    </location>
</feature>
<feature type="compositionally biased region" description="Basic and acidic residues" evidence="1">
    <location>
        <begin position="113"/>
        <end position="123"/>
    </location>
</feature>
<dbReference type="GO" id="GO:0032587">
    <property type="term" value="C:ruffle membrane"/>
    <property type="evidence" value="ECO:0007669"/>
    <property type="project" value="TreeGrafter"/>
</dbReference>
<feature type="compositionally biased region" description="Low complexity" evidence="1">
    <location>
        <begin position="471"/>
        <end position="480"/>
    </location>
</feature>
<feature type="compositionally biased region" description="Polar residues" evidence="1">
    <location>
        <begin position="1286"/>
        <end position="1297"/>
    </location>
</feature>
<feature type="region of interest" description="Disordered" evidence="1">
    <location>
        <begin position="1115"/>
        <end position="1148"/>
    </location>
</feature>
<proteinExistence type="predicted"/>
<evidence type="ECO:0000313" key="3">
    <source>
        <dbReference type="Proteomes" id="UP000694397"/>
    </source>
</evidence>
<sequence>MYSVQDLLISHGYKLPQNAPAPCERHPTDCHHEIAGSGSGHGTVNGYETDTGAYVHSRQAPAKGYSSDNECREKNWRREPRFCHEGMFSQPWDGKDVSYWRRRGQDFSILLDHADSKDPRGSELAKAGGMQRAPEEDLEKRWWDDGTEDRKCQSLGTDDWQPAAVLNRQFSDGIHPRPKGKSQSLPRVLSPESLQYVDVPALGQGTYAGRRMNGFSQGPYNQFQTEAGGRDGLAAFLPKPKFSRPLKPPSYEAHQQTRGSSEMSGGSCRLDCFAHEPAGSSTEPPVYIPPPSYKRPLLPKGNQRSSCEVSSSSRWIGEPFQQVPVSRESGNWSSRQTGSSWLDYQKDRSFLGRKQVHPGHTEEHLGRVQYIPFDDPRVKHISGGLSGNSLTDLDSARSINKELPCTTVFEQSSQDSAFVPPQGHHVNMDSSKRSQSEHDNDSQRHSGLQKASDNSAESDQSCNKFQKDQPSTALQSRSSLQSASLDQGFCETVTQVKKIEPCTDAENKKSSKRKVNETIFCLVSIPIHSQSNGELSDQKNNDKVSNSLGGSVGNSGGSVRNQSLLSTSSLDSEHHVPRGGVMSLRSRKKASHRKEVIRKPPLILNKCRALQYPGSWPGDQYRDQETQTSSPELSQGPPQDLPNQQAQDQGHVASDGTTDSGAGTDCSTRYGYPMKGQKSLTPSSNSAFSKTPTFSNQLSKSKIQPPQPSGNQVGAECPSGHKDEARPAGSNGQEAFGQFLLKPVSRRPWDAIEELESFNKELQEQFSQQPNVDQCIEDLDEAYKDILELSMSSSNVENAPTQIPEERGPASLPEELLKASTEIKPTFQSWTPATDPEYREVRSAFSKPVGKTASLNRQLREKVPVLVEPGIREQGAIAQLTPRTFADSRALKSDIAVPKESLLKDVGLTVYTEAPGAPRQQVNDAATLTSPPGYEDVCQALQLPRERGTSAEYKFRSVSTGPLMSVKTLGQNLACRSESSFSKIPMERKAKKGNSLPKFSGEKILNVIMVKKQDDRYHSRGGPHCLLNNEPEEGYDTDETHDDASGRFNWRKQLLLAEKHLESLLSKEKASRVPAEDLSNLYEVKCAEGIPENESIEERAARILGIDVPAESLGMVDHKTSRTETEQKKAADNKGSSGEGQECSNEKVTHVSSGCEEVNKKSILVNGQAKETEEVKEDSMEKTPGGNMGSRAGLSPGASEFPAQKPLLSVFTGGDLAGERKTSATSRIIEVLQGKLAVSPCRAVVDRLARMKELDSVSRMRRLSVKSAGSVEEVEEEGEGKGKLSQLDQSQLRNGTVTKREITLASEPQGEKAQPLSGQ</sequence>
<dbReference type="OrthoDB" id="8669630at2759"/>
<feature type="region of interest" description="Disordered" evidence="1">
    <location>
        <begin position="614"/>
        <end position="735"/>
    </location>
</feature>
<feature type="compositionally biased region" description="Polar residues" evidence="1">
    <location>
        <begin position="445"/>
        <end position="470"/>
    </location>
</feature>
<protein>
    <submittedName>
        <fullName evidence="2">Junctional cadherin 5 associated a</fullName>
    </submittedName>
</protein>
<dbReference type="GO" id="GO:0005912">
    <property type="term" value="C:adherens junction"/>
    <property type="evidence" value="ECO:0007669"/>
    <property type="project" value="TreeGrafter"/>
</dbReference>
<dbReference type="Ensembl" id="ENSSFOT00015058956.1">
    <property type="protein sequence ID" value="ENSSFOP00015072875.1"/>
    <property type="gene ID" value="ENSSFOG00015031515.1"/>
</dbReference>
<dbReference type="GO" id="GO:1903589">
    <property type="term" value="P:positive regulation of blood vessel endothelial cell proliferation involved in sprouting angiogenesis"/>
    <property type="evidence" value="ECO:0007669"/>
    <property type="project" value="TreeGrafter"/>
</dbReference>
<feature type="compositionally biased region" description="Polar residues" evidence="1">
    <location>
        <begin position="626"/>
        <end position="648"/>
    </location>
</feature>
<reference evidence="2" key="3">
    <citation type="submission" date="2025-09" db="UniProtKB">
        <authorList>
            <consortium name="Ensembl"/>
        </authorList>
    </citation>
    <scope>IDENTIFICATION</scope>
</reference>
<feature type="compositionally biased region" description="Basic and acidic residues" evidence="1">
    <location>
        <begin position="1170"/>
        <end position="1181"/>
    </location>
</feature>
<feature type="region of interest" description="Disordered" evidence="1">
    <location>
        <begin position="1020"/>
        <end position="1040"/>
    </location>
</feature>
<accession>A0A8C9WF19</accession>
<dbReference type="GeneTree" id="ENSGT00940000166891"/>
<feature type="compositionally biased region" description="Acidic residues" evidence="1">
    <location>
        <begin position="1030"/>
        <end position="1040"/>
    </location>
</feature>
<feature type="region of interest" description="Disordered" evidence="1">
    <location>
        <begin position="531"/>
        <end position="599"/>
    </location>
</feature>
<feature type="compositionally biased region" description="Polar residues" evidence="1">
    <location>
        <begin position="678"/>
        <end position="712"/>
    </location>
</feature>
<reference evidence="2 3" key="1">
    <citation type="submission" date="2019-04" db="EMBL/GenBank/DDBJ databases">
        <authorList>
            <consortium name="Wellcome Sanger Institute Data Sharing"/>
        </authorList>
    </citation>
    <scope>NUCLEOTIDE SEQUENCE [LARGE SCALE GENOMIC DNA]</scope>
</reference>
<feature type="compositionally biased region" description="Polar residues" evidence="1">
    <location>
        <begin position="253"/>
        <end position="264"/>
    </location>
</feature>
<feature type="region of interest" description="Disordered" evidence="1">
    <location>
        <begin position="240"/>
        <end position="265"/>
    </location>
</feature>
<feature type="region of interest" description="Disordered" evidence="1">
    <location>
        <begin position="1166"/>
        <end position="1201"/>
    </location>
</feature>